<dbReference type="WBParaSite" id="TCNE_0001588201-mRNA-1">
    <property type="protein sequence ID" value="TCNE_0001588201-mRNA-1"/>
    <property type="gene ID" value="TCNE_0001588201"/>
</dbReference>
<evidence type="ECO:0000313" key="3">
    <source>
        <dbReference type="WBParaSite" id="TCNE_0001588201-mRNA-1"/>
    </source>
</evidence>
<gene>
    <name evidence="1" type="ORF">TCNE_LOCUS15881</name>
</gene>
<organism evidence="2 3">
    <name type="scientific">Toxocara canis</name>
    <name type="common">Canine roundworm</name>
    <dbReference type="NCBI Taxonomy" id="6265"/>
    <lineage>
        <taxon>Eukaryota</taxon>
        <taxon>Metazoa</taxon>
        <taxon>Ecdysozoa</taxon>
        <taxon>Nematoda</taxon>
        <taxon>Chromadorea</taxon>
        <taxon>Rhabditida</taxon>
        <taxon>Spirurina</taxon>
        <taxon>Ascaridomorpha</taxon>
        <taxon>Ascaridoidea</taxon>
        <taxon>Toxocaridae</taxon>
        <taxon>Toxocara</taxon>
    </lineage>
</organism>
<reference evidence="1 2" key="2">
    <citation type="submission" date="2018-11" db="EMBL/GenBank/DDBJ databases">
        <authorList>
            <consortium name="Pathogen Informatics"/>
        </authorList>
    </citation>
    <scope>NUCLEOTIDE SEQUENCE [LARGE SCALE GENOMIC DNA]</scope>
</reference>
<accession>A0A183V561</accession>
<keyword evidence="2" id="KW-1185">Reference proteome</keyword>
<evidence type="ECO:0000313" key="1">
    <source>
        <dbReference type="EMBL" id="VDM47202.1"/>
    </source>
</evidence>
<proteinExistence type="predicted"/>
<sequence length="188" mass="21732">MAEIRVGVDGKNSRRTRTARLVAGARRKREVLAEDEPDDDSIDQQLAQLSDDQLAALAKIVQQKLNEYDPSVPFDNYRIVELPDDMFVNQIEDYEEPYEEELFMPTRPKRSQPIDEAVVVIPEDELQDMIEEQEQLDEQPQVIVVPEEMIQEDDEEVPVSDEVLDELELRERIAELATILNERANRGL</sequence>
<reference evidence="3" key="1">
    <citation type="submission" date="2016-06" db="UniProtKB">
        <authorList>
            <consortium name="WormBaseParasite"/>
        </authorList>
    </citation>
    <scope>IDENTIFICATION</scope>
</reference>
<dbReference type="AlphaFoldDB" id="A0A183V561"/>
<protein>
    <submittedName>
        <fullName evidence="3">DNA translocase FtsK</fullName>
    </submittedName>
</protein>
<evidence type="ECO:0000313" key="2">
    <source>
        <dbReference type="Proteomes" id="UP000050794"/>
    </source>
</evidence>
<name>A0A183V561_TOXCA</name>
<dbReference type="EMBL" id="UYWY01023165">
    <property type="protein sequence ID" value="VDM47202.1"/>
    <property type="molecule type" value="Genomic_DNA"/>
</dbReference>
<dbReference type="Proteomes" id="UP000050794">
    <property type="component" value="Unassembled WGS sequence"/>
</dbReference>